<evidence type="ECO:0000313" key="1">
    <source>
        <dbReference type="EMBL" id="CAA9590212.1"/>
    </source>
</evidence>
<proteinExistence type="predicted"/>
<protein>
    <submittedName>
        <fullName evidence="1">Uncharacterized protein</fullName>
    </submittedName>
</protein>
<accession>A0A6J4VV23</accession>
<sequence length="46" mass="5079">MMVYTAVEALVKAIITSCIHKTLNTVEPWGLNFGSPYRQRLGSGPK</sequence>
<organism evidence="1">
    <name type="scientific">uncultured Synechococcales cyanobacterium</name>
    <dbReference type="NCBI Taxonomy" id="1936017"/>
    <lineage>
        <taxon>Bacteria</taxon>
        <taxon>Bacillati</taxon>
        <taxon>Cyanobacteriota</taxon>
        <taxon>Cyanophyceae</taxon>
        <taxon>Synechococcales</taxon>
        <taxon>environmental samples</taxon>
    </lineage>
</organism>
<reference evidence="1" key="1">
    <citation type="submission" date="2020-02" db="EMBL/GenBank/DDBJ databases">
        <authorList>
            <person name="Meier V. D."/>
        </authorList>
    </citation>
    <scope>NUCLEOTIDE SEQUENCE</scope>
    <source>
        <strain evidence="1">AVDCRST_MAG81</strain>
    </source>
</reference>
<gene>
    <name evidence="1" type="ORF">AVDCRST_MAG81-5183</name>
</gene>
<dbReference type="AlphaFoldDB" id="A0A6J4VV23"/>
<name>A0A6J4VV23_9CYAN</name>
<dbReference type="EMBL" id="CADCWO010000257">
    <property type="protein sequence ID" value="CAA9590212.1"/>
    <property type="molecule type" value="Genomic_DNA"/>
</dbReference>